<reference evidence="1 2" key="1">
    <citation type="submission" date="2020-06" db="EMBL/GenBank/DDBJ databases">
        <title>Genome mining for natural products.</title>
        <authorList>
            <person name="Zhang B."/>
            <person name="Shi J."/>
            <person name="Ge H."/>
        </authorList>
    </citation>
    <scope>NUCLEOTIDE SEQUENCE [LARGE SCALE GENOMIC DNA]</scope>
    <source>
        <strain evidence="1 2">NA00687</strain>
    </source>
</reference>
<dbReference type="EMBL" id="CP054929">
    <property type="protein sequence ID" value="QKW51633.1"/>
    <property type="molecule type" value="Genomic_DNA"/>
</dbReference>
<evidence type="ECO:0000313" key="1">
    <source>
        <dbReference type="EMBL" id="QKW51633.1"/>
    </source>
</evidence>
<accession>A0A7H8NB10</accession>
<name>A0A7H8NB10_9ACTN</name>
<evidence type="ECO:0000313" key="2">
    <source>
        <dbReference type="Proteomes" id="UP000509303"/>
    </source>
</evidence>
<dbReference type="AlphaFoldDB" id="A0A7H8NB10"/>
<dbReference type="Proteomes" id="UP000509303">
    <property type="component" value="Chromosome"/>
</dbReference>
<protein>
    <submittedName>
        <fullName evidence="1">Uncharacterized protein</fullName>
    </submittedName>
</protein>
<gene>
    <name evidence="1" type="ORF">HUT08_21290</name>
</gene>
<dbReference type="RefSeq" id="WP_176163350.1">
    <property type="nucleotide sequence ID" value="NZ_CP054929.1"/>
</dbReference>
<organism evidence="1 2">
    <name type="scientific">Streptomyces buecherae</name>
    <dbReference type="NCBI Taxonomy" id="2763006"/>
    <lineage>
        <taxon>Bacteria</taxon>
        <taxon>Bacillati</taxon>
        <taxon>Actinomycetota</taxon>
        <taxon>Actinomycetes</taxon>
        <taxon>Kitasatosporales</taxon>
        <taxon>Streptomycetaceae</taxon>
        <taxon>Streptomyces</taxon>
    </lineage>
</organism>
<sequence>MPSFEFYPRADDLSWNSDGMPALMARNLTADDFTFRYFHADVVISDGADELFLRTPGLPVIDFVLMLVQLQREVASVGETRVETSKSQDSIHAVRRRGKVEVSYGFPDVVSEVSLRDFEEVPRKCLAVSLAMPLFGT</sequence>
<proteinExistence type="predicted"/>
<keyword evidence="2" id="KW-1185">Reference proteome</keyword>